<evidence type="ECO:0000256" key="7">
    <source>
        <dbReference type="ARBA" id="ARBA00023004"/>
    </source>
</evidence>
<keyword evidence="6" id="KW-0560">Oxidoreductase</keyword>
<feature type="domain" description="Dyp-type peroxidase C-terminal" evidence="11">
    <location>
        <begin position="241"/>
        <end position="427"/>
    </location>
</feature>
<comment type="cofactor">
    <cofactor evidence="1">
        <name>heme b</name>
        <dbReference type="ChEBI" id="CHEBI:60344"/>
    </cofactor>
</comment>
<keyword evidence="2" id="KW-0575">Peroxidase</keyword>
<feature type="region of interest" description="Disordered" evidence="9">
    <location>
        <begin position="1"/>
        <end position="21"/>
    </location>
</feature>
<proteinExistence type="inferred from homology"/>
<evidence type="ECO:0000256" key="3">
    <source>
        <dbReference type="ARBA" id="ARBA00022617"/>
    </source>
</evidence>
<evidence type="ECO:0000259" key="10">
    <source>
        <dbReference type="Pfam" id="PF04261"/>
    </source>
</evidence>
<dbReference type="InterPro" id="IPR006311">
    <property type="entry name" value="TAT_signal"/>
</dbReference>
<dbReference type="InterPro" id="IPR006314">
    <property type="entry name" value="Dyp_peroxidase"/>
</dbReference>
<gene>
    <name evidence="12" type="primary">efeB_2</name>
    <name evidence="12" type="ORF">GCM10023196_090830</name>
</gene>
<keyword evidence="4" id="KW-0479">Metal-binding</keyword>
<feature type="region of interest" description="Disordered" evidence="9">
    <location>
        <begin position="38"/>
        <end position="85"/>
    </location>
</feature>
<dbReference type="InterPro" id="IPR011008">
    <property type="entry name" value="Dimeric_a/b-barrel"/>
</dbReference>
<feature type="domain" description="Dyp-type peroxidase N-terminal" evidence="10">
    <location>
        <begin position="76"/>
        <end position="231"/>
    </location>
</feature>
<dbReference type="InterPro" id="IPR048327">
    <property type="entry name" value="Dyp_perox_N"/>
</dbReference>
<comment type="caution">
    <text evidence="12">The sequence shown here is derived from an EMBL/GenBank/DDBJ whole genome shotgun (WGS) entry which is preliminary data.</text>
</comment>
<dbReference type="InterPro" id="IPR048328">
    <property type="entry name" value="Dyp_perox_C"/>
</dbReference>
<dbReference type="Pfam" id="PF04261">
    <property type="entry name" value="Dyp_perox_N"/>
    <property type="match status" value="1"/>
</dbReference>
<comment type="similarity">
    <text evidence="8">Belongs to the DyP-type peroxidase family.</text>
</comment>
<dbReference type="Proteomes" id="UP001501442">
    <property type="component" value="Unassembled WGS sequence"/>
</dbReference>
<evidence type="ECO:0000313" key="12">
    <source>
        <dbReference type="EMBL" id="GAA4637356.1"/>
    </source>
</evidence>
<evidence type="ECO:0000256" key="1">
    <source>
        <dbReference type="ARBA" id="ARBA00001970"/>
    </source>
</evidence>
<name>A0ABP8USA8_9ACTN</name>
<evidence type="ECO:0000256" key="8">
    <source>
        <dbReference type="ARBA" id="ARBA00025737"/>
    </source>
</evidence>
<protein>
    <submittedName>
        <fullName evidence="12">Iron uptake transporter deferrochelatase/peroxidase subunit</fullName>
    </submittedName>
</protein>
<dbReference type="PANTHER" id="PTHR30521:SF4">
    <property type="entry name" value="DEFERROCHELATASE"/>
    <property type="match status" value="1"/>
</dbReference>
<dbReference type="PROSITE" id="PS51404">
    <property type="entry name" value="DYP_PEROXIDASE"/>
    <property type="match status" value="1"/>
</dbReference>
<dbReference type="PROSITE" id="PS51318">
    <property type="entry name" value="TAT"/>
    <property type="match status" value="1"/>
</dbReference>
<keyword evidence="7" id="KW-0408">Iron</keyword>
<evidence type="ECO:0000256" key="4">
    <source>
        <dbReference type="ARBA" id="ARBA00022723"/>
    </source>
</evidence>
<evidence type="ECO:0000256" key="6">
    <source>
        <dbReference type="ARBA" id="ARBA00023002"/>
    </source>
</evidence>
<dbReference type="NCBIfam" id="TIGR01413">
    <property type="entry name" value="Dyp_perox_fam"/>
    <property type="match status" value="1"/>
</dbReference>
<evidence type="ECO:0000313" key="13">
    <source>
        <dbReference type="Proteomes" id="UP001501442"/>
    </source>
</evidence>
<dbReference type="PANTHER" id="PTHR30521">
    <property type="entry name" value="DEFERROCHELATASE/PEROXIDASE"/>
    <property type="match status" value="1"/>
</dbReference>
<dbReference type="RefSeq" id="WP_345440389.1">
    <property type="nucleotide sequence ID" value="NZ_BAABHK010000019.1"/>
</dbReference>
<organism evidence="12 13">
    <name type="scientific">Actinoallomurus vinaceus</name>
    <dbReference type="NCBI Taxonomy" id="1080074"/>
    <lineage>
        <taxon>Bacteria</taxon>
        <taxon>Bacillati</taxon>
        <taxon>Actinomycetota</taxon>
        <taxon>Actinomycetes</taxon>
        <taxon>Streptosporangiales</taxon>
        <taxon>Thermomonosporaceae</taxon>
        <taxon>Actinoallomurus</taxon>
    </lineage>
</organism>
<evidence type="ECO:0000256" key="2">
    <source>
        <dbReference type="ARBA" id="ARBA00022559"/>
    </source>
</evidence>
<dbReference type="Pfam" id="PF20628">
    <property type="entry name" value="Dyp_perox_C"/>
    <property type="match status" value="1"/>
</dbReference>
<evidence type="ECO:0000256" key="9">
    <source>
        <dbReference type="SAM" id="MobiDB-lite"/>
    </source>
</evidence>
<dbReference type="EMBL" id="BAABHK010000019">
    <property type="protein sequence ID" value="GAA4637356.1"/>
    <property type="molecule type" value="Genomic_DNA"/>
</dbReference>
<evidence type="ECO:0000256" key="5">
    <source>
        <dbReference type="ARBA" id="ARBA00022729"/>
    </source>
</evidence>
<keyword evidence="3" id="KW-0349">Heme</keyword>
<keyword evidence="13" id="KW-1185">Reference proteome</keyword>
<evidence type="ECO:0000259" key="11">
    <source>
        <dbReference type="Pfam" id="PF20628"/>
    </source>
</evidence>
<sequence>MAGHEPPAPDGGWGSGGCPADLGRRSFLQGMAATGIAATTAGSGPSPPPGGKQESAPAYAGEPGNDGAVPFYGEHQAGITVPPPDTRQAAGNFVAFDVTAADRSELTDLFRTLTAQAAFLTAGGKAPTAPPGSPQPDDGVMGPRIPAGALTITVGVGAGLFDGRYGLAARKPVELVTMAPFRHDDLDPALSNGDLLLQLCAGSRDTAIHALLQIIFHTKGVMRPRWSINGMHSPPRPVGVSRDFFGFKDGIANPDPTSADEMNQWVWVQPHSEEPAWAAGGTYQAVRIVRFDVEKWQAVPLAQQERIFGRRKVSGAPMYALDPNAPDTLDPIYTNDPKGLITPLNSHIRLANPQTPQTASTSTILRRSYEYQHSPEVGGGPDVGHAFCCFQRHLNTYIAMQTRLEDELLVPYITPRGGGYFFVLPGVRDRRDYYARGLLT</sequence>
<reference evidence="13" key="1">
    <citation type="journal article" date="2019" name="Int. J. Syst. Evol. Microbiol.">
        <title>The Global Catalogue of Microorganisms (GCM) 10K type strain sequencing project: providing services to taxonomists for standard genome sequencing and annotation.</title>
        <authorList>
            <consortium name="The Broad Institute Genomics Platform"/>
            <consortium name="The Broad Institute Genome Sequencing Center for Infectious Disease"/>
            <person name="Wu L."/>
            <person name="Ma J."/>
        </authorList>
    </citation>
    <scope>NUCLEOTIDE SEQUENCE [LARGE SCALE GENOMIC DNA]</scope>
    <source>
        <strain evidence="13">JCM 17939</strain>
    </source>
</reference>
<keyword evidence="5" id="KW-0732">Signal</keyword>
<accession>A0ABP8USA8</accession>
<dbReference type="SUPFAM" id="SSF54909">
    <property type="entry name" value="Dimeric alpha+beta barrel"/>
    <property type="match status" value="1"/>
</dbReference>